<organism evidence="2 3">
    <name type="scientific">Phytophthora lilii</name>
    <dbReference type="NCBI Taxonomy" id="2077276"/>
    <lineage>
        <taxon>Eukaryota</taxon>
        <taxon>Sar</taxon>
        <taxon>Stramenopiles</taxon>
        <taxon>Oomycota</taxon>
        <taxon>Peronosporomycetes</taxon>
        <taxon>Peronosporales</taxon>
        <taxon>Peronosporaceae</taxon>
        <taxon>Phytophthora</taxon>
    </lineage>
</organism>
<reference evidence="2" key="1">
    <citation type="submission" date="2023-04" db="EMBL/GenBank/DDBJ databases">
        <title>Phytophthora lilii NBRC 32176.</title>
        <authorList>
            <person name="Ichikawa N."/>
            <person name="Sato H."/>
            <person name="Tonouchi N."/>
        </authorList>
    </citation>
    <scope>NUCLEOTIDE SEQUENCE</scope>
    <source>
        <strain evidence="2">NBRC 32176</strain>
    </source>
</reference>
<feature type="region of interest" description="Disordered" evidence="1">
    <location>
        <begin position="113"/>
        <end position="165"/>
    </location>
</feature>
<protein>
    <submittedName>
        <fullName evidence="2">Unnamed protein product</fullName>
    </submittedName>
</protein>
<keyword evidence="3" id="KW-1185">Reference proteome</keyword>
<feature type="compositionally biased region" description="Low complexity" evidence="1">
    <location>
        <begin position="113"/>
        <end position="141"/>
    </location>
</feature>
<gene>
    <name evidence="2" type="ORF">Plil01_001274400</name>
</gene>
<evidence type="ECO:0000313" key="2">
    <source>
        <dbReference type="EMBL" id="GMF29936.1"/>
    </source>
</evidence>
<dbReference type="Proteomes" id="UP001165083">
    <property type="component" value="Unassembled WGS sequence"/>
</dbReference>
<sequence length="223" mass="24149">MNPYGDLSVRYNDLALAVQKDTVVHDYNQLVSTALPTIVAASRTNHAEVQVNGCGDEATDIPANTSGIKVFPQVSIDVDEFLSSASTVEPEGHAGCCHVRFVRGTTSGLNITTNTTKTSDTATTPKTTNTSNLTNTTTTSNIRPVGFEDAQRGGNVPTIRQASNDRQRRSVVRWAIEGPEQGKSRGIPALEEQRLSHSRLSGLQHQSMPVEKLNALSAWLPWH</sequence>
<evidence type="ECO:0000313" key="3">
    <source>
        <dbReference type="Proteomes" id="UP001165083"/>
    </source>
</evidence>
<accession>A0A9W6X4F5</accession>
<evidence type="ECO:0000256" key="1">
    <source>
        <dbReference type="SAM" id="MobiDB-lite"/>
    </source>
</evidence>
<name>A0A9W6X4F5_9STRA</name>
<dbReference type="AlphaFoldDB" id="A0A9W6X4F5"/>
<dbReference type="EMBL" id="BSXW01000805">
    <property type="protein sequence ID" value="GMF29936.1"/>
    <property type="molecule type" value="Genomic_DNA"/>
</dbReference>
<comment type="caution">
    <text evidence="2">The sequence shown here is derived from an EMBL/GenBank/DDBJ whole genome shotgun (WGS) entry which is preliminary data.</text>
</comment>
<proteinExistence type="predicted"/>